<dbReference type="Pfam" id="PF03633">
    <property type="entry name" value="Glyco_hydro_65C"/>
    <property type="match status" value="1"/>
</dbReference>
<feature type="region of interest" description="Disordered" evidence="2">
    <location>
        <begin position="857"/>
        <end position="877"/>
    </location>
</feature>
<reference evidence="6" key="2">
    <citation type="submission" date="2021-04" db="EMBL/GenBank/DDBJ databases">
        <authorList>
            <person name="Gilroy R."/>
        </authorList>
    </citation>
    <scope>NUCLEOTIDE SEQUENCE</scope>
    <source>
        <strain evidence="6">CHK32-1732</strain>
    </source>
</reference>
<dbReference type="Gene3D" id="2.60.420.10">
    <property type="entry name" value="Maltose phosphorylase, domain 3"/>
    <property type="match status" value="1"/>
</dbReference>
<evidence type="ECO:0000259" key="4">
    <source>
        <dbReference type="Pfam" id="PF03633"/>
    </source>
</evidence>
<gene>
    <name evidence="6" type="ORF">H9870_10590</name>
</gene>
<dbReference type="SUPFAM" id="SSF74650">
    <property type="entry name" value="Galactose mutarotase-like"/>
    <property type="match status" value="1"/>
</dbReference>
<keyword evidence="6" id="KW-0378">Hydrolase</keyword>
<dbReference type="PANTHER" id="PTHR11051:SF13">
    <property type="entry name" value="GLYCOSYL TRANSFERASE"/>
    <property type="match status" value="1"/>
</dbReference>
<dbReference type="InterPro" id="IPR005194">
    <property type="entry name" value="Glyco_hydro_65_C"/>
</dbReference>
<organism evidence="6 7">
    <name type="scientific">Candidatus Corynebacterium avicola</name>
    <dbReference type="NCBI Taxonomy" id="2838527"/>
    <lineage>
        <taxon>Bacteria</taxon>
        <taxon>Bacillati</taxon>
        <taxon>Actinomycetota</taxon>
        <taxon>Actinomycetes</taxon>
        <taxon>Mycobacteriales</taxon>
        <taxon>Corynebacteriaceae</taxon>
        <taxon>Corynebacterium</taxon>
    </lineage>
</organism>
<dbReference type="SUPFAM" id="SSF48208">
    <property type="entry name" value="Six-hairpin glycosidases"/>
    <property type="match status" value="1"/>
</dbReference>
<dbReference type="Proteomes" id="UP000824190">
    <property type="component" value="Unassembled WGS sequence"/>
</dbReference>
<dbReference type="InterPro" id="IPR005195">
    <property type="entry name" value="Glyco_hydro_65_M"/>
</dbReference>
<evidence type="ECO:0000256" key="1">
    <source>
        <dbReference type="ARBA" id="ARBA00023295"/>
    </source>
</evidence>
<evidence type="ECO:0000313" key="6">
    <source>
        <dbReference type="EMBL" id="HIW92094.1"/>
    </source>
</evidence>
<dbReference type="GO" id="GO:0016757">
    <property type="term" value="F:glycosyltransferase activity"/>
    <property type="evidence" value="ECO:0007669"/>
    <property type="project" value="UniProtKB-ARBA"/>
</dbReference>
<feature type="domain" description="Glycoside hydrolase family 65 central catalytic" evidence="3">
    <location>
        <begin position="440"/>
        <end position="802"/>
    </location>
</feature>
<accession>A0A9D1RQV4</accession>
<sequence>MSGHHSAFDDFLAARRRVASVVNRPIDRVSGSASDTVSGSVPEANVLGDIDSDGLFPSGYRADQHHYDADPLEGLDRENNPVDEWGWYEKHPDRSDLGLSETLFALSNGYLGVRGNPAEGRDSEEHGTFINGVHETWPISHAEDAYGLAREGQAIVQVPDAKTVRVYIDDEPLRLSQDEVEDYSRGLDFRDGVLRRSFIWRTAGGKRVRITNERMVSFQERHLMIVSTEVELLDDDAAVVLSSQILNRQDGEDEYSTVVEHTGATADGPTTGVNDGADPRKAEQIRGRVFQPTYQSHPEDERVTLGYRITRSGMTVAVSMDHQFDLQNGPSDDTADAGPVTSDTDGVEVHTELREDVARVVYHLAGRKGMKLRLEKFVSYHSSRHVSPDELAFRCARTINRAKAVGFKKLQANQSRWLQRFWDRSDVKVPGQPELQQAARWNIFQLLQASARAETQGVPAKGLTGSGYGGHYFWDTEVYVMPFLSYTNPQFARNAMRFRYKMLPAAKARARELSHDGVLFPWRTINGHESSAYYAAGTAQYHIDADVSYALMKYVNATGDMDFLLDEGVHILIGTARFFMSLGFFNTAGSRFEIHSVTGPDEYTTVVNNNLYTNVMAQYNLRVAVEVVTKLKSARPKDYEDLVKRADLSEDELDLWQRAADVMYIPFNESLGVNPQDDQFMQRQLWSLDDPAVGPKRPLLLHYHPLTIYRYQVLKQADVVLALFLQGARFTEDVKRRDYNYYDRLTTGDSSLSAVVQSIMAAELGYHDRALDFFTRGLYLDLNDQHGNSSDGVHIASCGGVWSSLVFGFGGFRDHDGHFSIDPRMPEEWGQLEYAVTLQGSLVRVTVRDGEVELVVDPGEGADGTDGTNGSDASVDLSAPAGPIRVCGQEVMVGTEPVVVTGDTLLREDAS</sequence>
<dbReference type="Gene3D" id="1.50.10.10">
    <property type="match status" value="1"/>
</dbReference>
<dbReference type="Pfam" id="PF03632">
    <property type="entry name" value="Glyco_hydro_65m"/>
    <property type="match status" value="1"/>
</dbReference>
<dbReference type="InterPro" id="IPR005196">
    <property type="entry name" value="Glyco_hydro_65_N"/>
</dbReference>
<dbReference type="GO" id="GO:0030246">
    <property type="term" value="F:carbohydrate binding"/>
    <property type="evidence" value="ECO:0007669"/>
    <property type="project" value="InterPro"/>
</dbReference>
<dbReference type="GO" id="GO:0004553">
    <property type="term" value="F:hydrolase activity, hydrolyzing O-glycosyl compounds"/>
    <property type="evidence" value="ECO:0007669"/>
    <property type="project" value="TreeGrafter"/>
</dbReference>
<feature type="domain" description="Glycoside hydrolase family 65 N-terminal" evidence="5">
    <location>
        <begin position="89"/>
        <end position="384"/>
    </location>
</feature>
<dbReference type="Gene3D" id="2.70.98.40">
    <property type="entry name" value="Glycoside hydrolase, family 65, N-terminal domain"/>
    <property type="match status" value="1"/>
</dbReference>
<keyword evidence="1" id="KW-0326">Glycosidase</keyword>
<protein>
    <submittedName>
        <fullName evidence="6">Glycoside hydrolase family 65 protein</fullName>
    </submittedName>
</protein>
<feature type="region of interest" description="Disordered" evidence="2">
    <location>
        <begin position="325"/>
        <end position="346"/>
    </location>
</feature>
<dbReference type="InterPro" id="IPR011013">
    <property type="entry name" value="Gal_mutarotase_sf_dom"/>
</dbReference>
<evidence type="ECO:0000256" key="2">
    <source>
        <dbReference type="SAM" id="MobiDB-lite"/>
    </source>
</evidence>
<name>A0A9D1RQV4_9CORY</name>
<dbReference type="InterPro" id="IPR012341">
    <property type="entry name" value="6hp_glycosidase-like_sf"/>
</dbReference>
<dbReference type="GO" id="GO:0005975">
    <property type="term" value="P:carbohydrate metabolic process"/>
    <property type="evidence" value="ECO:0007669"/>
    <property type="project" value="InterPro"/>
</dbReference>
<comment type="caution">
    <text evidence="6">The sequence shown here is derived from an EMBL/GenBank/DDBJ whole genome shotgun (WGS) entry which is preliminary data.</text>
</comment>
<dbReference type="PANTHER" id="PTHR11051">
    <property type="entry name" value="GLYCOSYL HYDROLASE-RELATED"/>
    <property type="match status" value="1"/>
</dbReference>
<feature type="domain" description="Glycoside hydrolase family 65 C-terminal" evidence="4">
    <location>
        <begin position="812"/>
        <end position="860"/>
    </location>
</feature>
<dbReference type="EMBL" id="DXGC01000086">
    <property type="protein sequence ID" value="HIW92094.1"/>
    <property type="molecule type" value="Genomic_DNA"/>
</dbReference>
<dbReference type="AlphaFoldDB" id="A0A9D1RQV4"/>
<evidence type="ECO:0000313" key="7">
    <source>
        <dbReference type="Proteomes" id="UP000824190"/>
    </source>
</evidence>
<evidence type="ECO:0000259" key="5">
    <source>
        <dbReference type="Pfam" id="PF03636"/>
    </source>
</evidence>
<dbReference type="InterPro" id="IPR037018">
    <property type="entry name" value="GH65_N"/>
</dbReference>
<evidence type="ECO:0000259" key="3">
    <source>
        <dbReference type="Pfam" id="PF03632"/>
    </source>
</evidence>
<proteinExistence type="predicted"/>
<dbReference type="Pfam" id="PF03636">
    <property type="entry name" value="Glyco_hydro_65N"/>
    <property type="match status" value="1"/>
</dbReference>
<reference evidence="6" key="1">
    <citation type="journal article" date="2021" name="PeerJ">
        <title>Extensive microbial diversity within the chicken gut microbiome revealed by metagenomics and culture.</title>
        <authorList>
            <person name="Gilroy R."/>
            <person name="Ravi A."/>
            <person name="Getino M."/>
            <person name="Pursley I."/>
            <person name="Horton D.L."/>
            <person name="Alikhan N.F."/>
            <person name="Baker D."/>
            <person name="Gharbi K."/>
            <person name="Hall N."/>
            <person name="Watson M."/>
            <person name="Adriaenssens E.M."/>
            <person name="Foster-Nyarko E."/>
            <person name="Jarju S."/>
            <person name="Secka A."/>
            <person name="Antonio M."/>
            <person name="Oren A."/>
            <person name="Chaudhuri R.R."/>
            <person name="La Ragione R."/>
            <person name="Hildebrand F."/>
            <person name="Pallen M.J."/>
        </authorList>
    </citation>
    <scope>NUCLEOTIDE SEQUENCE</scope>
    <source>
        <strain evidence="6">CHK32-1732</strain>
    </source>
</reference>
<dbReference type="InterPro" id="IPR008928">
    <property type="entry name" value="6-hairpin_glycosidase_sf"/>
</dbReference>